<keyword evidence="3" id="KW-1185">Reference proteome</keyword>
<dbReference type="InterPro" id="IPR046341">
    <property type="entry name" value="SET_dom_sf"/>
</dbReference>
<name>A0A022QSX2_ERYGU</name>
<protein>
    <recommendedName>
        <fullName evidence="1">SET domain-containing protein</fullName>
    </recommendedName>
</protein>
<reference evidence="2 3" key="1">
    <citation type="journal article" date="2013" name="Proc. Natl. Acad. Sci. U.S.A.">
        <title>Fine-scale variation in meiotic recombination in Mimulus inferred from population shotgun sequencing.</title>
        <authorList>
            <person name="Hellsten U."/>
            <person name="Wright K.M."/>
            <person name="Jenkins J."/>
            <person name="Shu S."/>
            <person name="Yuan Y."/>
            <person name="Wessler S.R."/>
            <person name="Schmutz J."/>
            <person name="Willis J.H."/>
            <person name="Rokhsar D.S."/>
        </authorList>
    </citation>
    <scope>NUCLEOTIDE SEQUENCE [LARGE SCALE GENOMIC DNA]</scope>
    <source>
        <strain evidence="3">cv. DUN x IM62</strain>
    </source>
</reference>
<evidence type="ECO:0000313" key="3">
    <source>
        <dbReference type="Proteomes" id="UP000030748"/>
    </source>
</evidence>
<dbReference type="AlphaFoldDB" id="A0A022QSX2"/>
<dbReference type="eggNOG" id="KOG1083">
    <property type="taxonomic scope" value="Eukaryota"/>
</dbReference>
<dbReference type="Gene3D" id="2.170.270.10">
    <property type="entry name" value="SET domain"/>
    <property type="match status" value="1"/>
</dbReference>
<dbReference type="Proteomes" id="UP000030748">
    <property type="component" value="Unassembled WGS sequence"/>
</dbReference>
<dbReference type="PANTHER" id="PTHR48458">
    <property type="entry name" value="SET DOMAIN-CONTAINING PROTEIN"/>
    <property type="match status" value="1"/>
</dbReference>
<accession>A0A022QSX2</accession>
<feature type="domain" description="SET" evidence="1">
    <location>
        <begin position="140"/>
        <end position="227"/>
    </location>
</feature>
<evidence type="ECO:0000313" key="2">
    <source>
        <dbReference type="EMBL" id="EYU30403.1"/>
    </source>
</evidence>
<dbReference type="InterPro" id="IPR053114">
    <property type="entry name" value="ATXR5/ATXR6"/>
</dbReference>
<dbReference type="PANTHER" id="PTHR48458:SF1">
    <property type="entry name" value="SET DOMAIN-CONTAINING PROTEIN"/>
    <property type="match status" value="1"/>
</dbReference>
<gene>
    <name evidence="2" type="ORF">MIMGU_mgv11b023084mg</name>
</gene>
<organism evidence="2 3">
    <name type="scientific">Erythranthe guttata</name>
    <name type="common">Yellow monkey flower</name>
    <name type="synonym">Mimulus guttatus</name>
    <dbReference type="NCBI Taxonomy" id="4155"/>
    <lineage>
        <taxon>Eukaryota</taxon>
        <taxon>Viridiplantae</taxon>
        <taxon>Streptophyta</taxon>
        <taxon>Embryophyta</taxon>
        <taxon>Tracheophyta</taxon>
        <taxon>Spermatophyta</taxon>
        <taxon>Magnoliopsida</taxon>
        <taxon>eudicotyledons</taxon>
        <taxon>Gunneridae</taxon>
        <taxon>Pentapetalae</taxon>
        <taxon>asterids</taxon>
        <taxon>lamiids</taxon>
        <taxon>Lamiales</taxon>
        <taxon>Phrymaceae</taxon>
        <taxon>Erythranthe</taxon>
    </lineage>
</organism>
<sequence>MLCLRPIVTRIPIGSWICPTCSGFTEKEIFYFIRIESGGLLASKDTKKRRRRTSTIKFRKKRRRLLTHIPSKDPARRLAQMRSLAMDMTSKNLEYNNELTYNHGTLQIRCKEALYRRGEFPPLIVALNSLEGYTVEVDGPINDMTLIAECAGDIDCTRNREEDDCHSIMTLLSSADASKSLIASADRLGNISRFISALTITQHKECVVLVVANRDIAKGERLYYDYNGCENEYPTH</sequence>
<dbReference type="STRING" id="4155.A0A022QSX2"/>
<dbReference type="SUPFAM" id="SSF82199">
    <property type="entry name" value="SET domain"/>
    <property type="match status" value="1"/>
</dbReference>
<dbReference type="InterPro" id="IPR001214">
    <property type="entry name" value="SET_dom"/>
</dbReference>
<dbReference type="EMBL" id="KI631062">
    <property type="protein sequence ID" value="EYU30403.1"/>
    <property type="molecule type" value="Genomic_DNA"/>
</dbReference>
<dbReference type="Pfam" id="PF00856">
    <property type="entry name" value="SET"/>
    <property type="match status" value="1"/>
</dbReference>
<proteinExistence type="predicted"/>
<evidence type="ECO:0000259" key="1">
    <source>
        <dbReference type="Pfam" id="PF00856"/>
    </source>
</evidence>